<dbReference type="InterPro" id="IPR004761">
    <property type="entry name" value="Spore_GerAB"/>
</dbReference>
<name>A0ABT3WYM8_9BACL</name>
<keyword evidence="3" id="KW-0813">Transport</keyword>
<sequence length="371" mass="41423">MLKTGYLGRRELFALVFAVLLANVFLTLPQQMVMHGGAAAWMIPFVSAMICMIVWAVCAPALVMHPGENMLSLAERCLGRIGAGIAVLMICLFLMAEAASTFRLFTEMVITTVLPRSPISFIAIPFLLSVLYYAYTGIEGLTRVSSLFLLLFLFGLVSLLALNSNWMNVEYLFPFWGTGPLRVISGGWQFSGAFLNVLLLAVFGSLLRNPADAVRIGYWSTGATAVVYAVMVLSFTLIFPPEASMRAPFPLYQLGRLIYIGQFIQRLEAAFVFIWVALALIKVGTLVFVISYLIAWFCRMPVYRPVVFSVGTILYALAFVPESWPEVNMWNTNILMKVGWTVAWFIPMAILWMARWKDGKGEDRDAHRNAS</sequence>
<feature type="transmembrane region" description="Helical" evidence="8">
    <location>
        <begin position="302"/>
        <end position="322"/>
    </location>
</feature>
<protein>
    <submittedName>
        <fullName evidence="9">GerAB/ArcD/ProY family transporter</fullName>
    </submittedName>
</protein>
<feature type="transmembrane region" description="Helical" evidence="8">
    <location>
        <begin position="334"/>
        <end position="354"/>
    </location>
</feature>
<evidence type="ECO:0000256" key="2">
    <source>
        <dbReference type="ARBA" id="ARBA00007998"/>
    </source>
</evidence>
<keyword evidence="7 8" id="KW-0472">Membrane</keyword>
<evidence type="ECO:0000256" key="3">
    <source>
        <dbReference type="ARBA" id="ARBA00022448"/>
    </source>
</evidence>
<evidence type="ECO:0000256" key="5">
    <source>
        <dbReference type="ARBA" id="ARBA00022692"/>
    </source>
</evidence>
<dbReference type="PANTHER" id="PTHR34975">
    <property type="entry name" value="SPORE GERMINATION PROTEIN A2"/>
    <property type="match status" value="1"/>
</dbReference>
<feature type="transmembrane region" description="Helical" evidence="8">
    <location>
        <begin position="41"/>
        <end position="65"/>
    </location>
</feature>
<comment type="subcellular location">
    <subcellularLocation>
        <location evidence="1">Membrane</location>
        <topology evidence="1">Multi-pass membrane protein</topology>
    </subcellularLocation>
</comment>
<evidence type="ECO:0000256" key="6">
    <source>
        <dbReference type="ARBA" id="ARBA00022989"/>
    </source>
</evidence>
<feature type="transmembrane region" description="Helical" evidence="8">
    <location>
        <begin position="219"/>
        <end position="239"/>
    </location>
</feature>
<keyword evidence="10" id="KW-1185">Reference proteome</keyword>
<dbReference type="EMBL" id="JAPMLT010000001">
    <property type="protein sequence ID" value="MCX7568390.1"/>
    <property type="molecule type" value="Genomic_DNA"/>
</dbReference>
<dbReference type="Proteomes" id="UP001208017">
    <property type="component" value="Unassembled WGS sequence"/>
</dbReference>
<accession>A0ABT3WYM8</accession>
<evidence type="ECO:0000256" key="8">
    <source>
        <dbReference type="SAM" id="Phobius"/>
    </source>
</evidence>
<keyword evidence="4" id="KW-0309">Germination</keyword>
<organism evidence="9 10">
    <name type="scientific">Tumebacillus lacus</name>
    <dbReference type="NCBI Taxonomy" id="2995335"/>
    <lineage>
        <taxon>Bacteria</taxon>
        <taxon>Bacillati</taxon>
        <taxon>Bacillota</taxon>
        <taxon>Bacilli</taxon>
        <taxon>Bacillales</taxon>
        <taxon>Alicyclobacillaceae</taxon>
        <taxon>Tumebacillus</taxon>
    </lineage>
</organism>
<evidence type="ECO:0000256" key="4">
    <source>
        <dbReference type="ARBA" id="ARBA00022544"/>
    </source>
</evidence>
<dbReference type="Pfam" id="PF03845">
    <property type="entry name" value="Spore_permease"/>
    <property type="match status" value="1"/>
</dbReference>
<reference evidence="9 10" key="1">
    <citation type="submission" date="2022-11" db="EMBL/GenBank/DDBJ databases">
        <title>Study of microbial diversity in lake waters.</title>
        <authorList>
            <person name="Zhang J."/>
        </authorList>
    </citation>
    <scope>NUCLEOTIDE SEQUENCE [LARGE SCALE GENOMIC DNA]</scope>
    <source>
        <strain evidence="9 10">DT12</strain>
    </source>
</reference>
<feature type="transmembrane region" description="Helical" evidence="8">
    <location>
        <begin position="12"/>
        <end position="29"/>
    </location>
</feature>
<evidence type="ECO:0000313" key="10">
    <source>
        <dbReference type="Proteomes" id="UP001208017"/>
    </source>
</evidence>
<dbReference type="PANTHER" id="PTHR34975:SF2">
    <property type="entry name" value="SPORE GERMINATION PROTEIN A2"/>
    <property type="match status" value="1"/>
</dbReference>
<dbReference type="Gene3D" id="1.20.1740.10">
    <property type="entry name" value="Amino acid/polyamine transporter I"/>
    <property type="match status" value="1"/>
</dbReference>
<evidence type="ECO:0000256" key="7">
    <source>
        <dbReference type="ARBA" id="ARBA00023136"/>
    </source>
</evidence>
<feature type="transmembrane region" description="Helical" evidence="8">
    <location>
        <begin position="147"/>
        <end position="167"/>
    </location>
</feature>
<evidence type="ECO:0000256" key="1">
    <source>
        <dbReference type="ARBA" id="ARBA00004141"/>
    </source>
</evidence>
<gene>
    <name evidence="9" type="ORF">OS242_00190</name>
</gene>
<keyword evidence="5 8" id="KW-0812">Transmembrane</keyword>
<comment type="caution">
    <text evidence="9">The sequence shown here is derived from an EMBL/GenBank/DDBJ whole genome shotgun (WGS) entry which is preliminary data.</text>
</comment>
<feature type="transmembrane region" description="Helical" evidence="8">
    <location>
        <begin position="272"/>
        <end position="295"/>
    </location>
</feature>
<feature type="transmembrane region" description="Helical" evidence="8">
    <location>
        <begin position="187"/>
        <end position="207"/>
    </location>
</feature>
<comment type="similarity">
    <text evidence="2">Belongs to the amino acid-polyamine-organocation (APC) superfamily. Spore germination protein (SGP) (TC 2.A.3.9) family.</text>
</comment>
<dbReference type="RefSeq" id="WP_267149645.1">
    <property type="nucleotide sequence ID" value="NZ_JAPMLT010000001.1"/>
</dbReference>
<evidence type="ECO:0000313" key="9">
    <source>
        <dbReference type="EMBL" id="MCX7568390.1"/>
    </source>
</evidence>
<feature type="transmembrane region" description="Helical" evidence="8">
    <location>
        <begin position="77"/>
        <end position="96"/>
    </location>
</feature>
<proteinExistence type="inferred from homology"/>
<keyword evidence="6 8" id="KW-1133">Transmembrane helix</keyword>
<feature type="transmembrane region" description="Helical" evidence="8">
    <location>
        <begin position="116"/>
        <end position="135"/>
    </location>
</feature>